<dbReference type="PROSITE" id="PS50005">
    <property type="entry name" value="TPR"/>
    <property type="match status" value="1"/>
</dbReference>
<evidence type="ECO:0000256" key="1">
    <source>
        <dbReference type="ARBA" id="ARBA00022737"/>
    </source>
</evidence>
<name>A0AAU9K3Q4_9CILI</name>
<keyword evidence="2 3" id="KW-0802">TPR repeat</keyword>
<dbReference type="InterPro" id="IPR013105">
    <property type="entry name" value="TPR_2"/>
</dbReference>
<evidence type="ECO:0000313" key="4">
    <source>
        <dbReference type="EMBL" id="CAG9332641.1"/>
    </source>
</evidence>
<dbReference type="Proteomes" id="UP001162131">
    <property type="component" value="Unassembled WGS sequence"/>
</dbReference>
<evidence type="ECO:0000313" key="5">
    <source>
        <dbReference type="Proteomes" id="UP001162131"/>
    </source>
</evidence>
<accession>A0AAU9K3Q4</accession>
<dbReference type="InterPro" id="IPR011990">
    <property type="entry name" value="TPR-like_helical_dom_sf"/>
</dbReference>
<feature type="repeat" description="TPR" evidence="3">
    <location>
        <begin position="139"/>
        <end position="172"/>
    </location>
</feature>
<dbReference type="SMART" id="SM00028">
    <property type="entry name" value="TPR"/>
    <property type="match status" value="2"/>
</dbReference>
<gene>
    <name evidence="4" type="ORF">BSTOLATCC_MIC56934</name>
</gene>
<dbReference type="SUPFAM" id="SSF48452">
    <property type="entry name" value="TPR-like"/>
    <property type="match status" value="2"/>
</dbReference>
<sequence>MDTYKIQEVDESRIGDDFYESIKSRIRISQRNRIVKEKLKEEEESQDPLYSPRLSLYSTERVDMMVQEQLEQRRKQYKGFKMGSSLLFQIERKILIESGSCFMWYLMREKTLCDIIPDYEISSCKDVFQGTIDKMPGCYEAHFGLGRLYIYERDYPKALSHIKEALKYMPKDALYNTWYAFLQLKTSINNKPELQNTKRMMEILLTQLPNQLEILWGLFEMAMDSGLKHSVDIELPQYYASHIKEIDTYYGYLAWSKFFLKNKETNKALLILQELIKSNQDRPEAYVILWEYTYYTTKDYELCEGISAEAFLRIIDYDYHQYYIYFCFRYAKSYFRNKKLNNCLGLLLQKYTEHPTYTSFLYHYGRLSSKSGDKSYINSAIDALHECLRLCKKSRFGKIYYWLSLAYINQNKLFDAFSTIKKAIKHLGNSPSQKLSEMTTKLEELKPKIDMKISVEKELSKNLTPQEFERCKKACAEIKNFQKDIGDIMYSKIIYLEGDEDEAIAQLEEASNNGEFSIKIYSQMFKSLKIKREYRLMKKLGKAMIIRCSSPDIPVSVWMEAHILYADILAINNQAAKAINLLKCLAKVFPPLPFAEVPYTKTLKKAKTVDDLANASATAIETSRSYNYTNYRNSQANILSGEYFESFLKEQVQPGISQEGELAAKIVEDEAGEEISPLERRLSTNENWLKSLSHKIEENRSSRKMPLEVPKQTNSVLFSLCSDPKFLYKIGKISVMHRQSIEDGLCAIEDFLTLLKFSHSNKKKEIFRLKALFWKGFLLEMSFDLPQALQIMKEIRGGLEKLGDKRKVEKIVKFLENHQELN</sequence>
<keyword evidence="5" id="KW-1185">Reference proteome</keyword>
<evidence type="ECO:0000256" key="3">
    <source>
        <dbReference type="PROSITE-ProRule" id="PRU00339"/>
    </source>
</evidence>
<keyword evidence="1" id="KW-0677">Repeat</keyword>
<protein>
    <submittedName>
        <fullName evidence="4">Uncharacterized protein</fullName>
    </submittedName>
</protein>
<dbReference type="EMBL" id="CAJZBQ010000055">
    <property type="protein sequence ID" value="CAG9332641.1"/>
    <property type="molecule type" value="Genomic_DNA"/>
</dbReference>
<reference evidence="4" key="1">
    <citation type="submission" date="2021-09" db="EMBL/GenBank/DDBJ databases">
        <authorList>
            <consortium name="AG Swart"/>
            <person name="Singh M."/>
            <person name="Singh A."/>
            <person name="Seah K."/>
            <person name="Emmerich C."/>
        </authorList>
    </citation>
    <scope>NUCLEOTIDE SEQUENCE</scope>
    <source>
        <strain evidence="4">ATCC30299</strain>
    </source>
</reference>
<proteinExistence type="predicted"/>
<dbReference type="InterPro" id="IPR019734">
    <property type="entry name" value="TPR_rpt"/>
</dbReference>
<dbReference type="AlphaFoldDB" id="A0AAU9K3Q4"/>
<dbReference type="Gene3D" id="1.25.40.10">
    <property type="entry name" value="Tetratricopeptide repeat domain"/>
    <property type="match status" value="2"/>
</dbReference>
<organism evidence="4 5">
    <name type="scientific">Blepharisma stoltei</name>
    <dbReference type="NCBI Taxonomy" id="1481888"/>
    <lineage>
        <taxon>Eukaryota</taxon>
        <taxon>Sar</taxon>
        <taxon>Alveolata</taxon>
        <taxon>Ciliophora</taxon>
        <taxon>Postciliodesmatophora</taxon>
        <taxon>Heterotrichea</taxon>
        <taxon>Heterotrichida</taxon>
        <taxon>Blepharismidae</taxon>
        <taxon>Blepharisma</taxon>
    </lineage>
</organism>
<comment type="caution">
    <text evidence="4">The sequence shown here is derived from an EMBL/GenBank/DDBJ whole genome shotgun (WGS) entry which is preliminary data.</text>
</comment>
<dbReference type="Pfam" id="PF07719">
    <property type="entry name" value="TPR_2"/>
    <property type="match status" value="1"/>
</dbReference>
<evidence type="ECO:0000256" key="2">
    <source>
        <dbReference type="ARBA" id="ARBA00022803"/>
    </source>
</evidence>